<dbReference type="GO" id="GO:0015074">
    <property type="term" value="P:DNA integration"/>
    <property type="evidence" value="ECO:0007669"/>
    <property type="project" value="InterPro"/>
</dbReference>
<dbReference type="PROSITE" id="PS50994">
    <property type="entry name" value="INTEGRASE"/>
    <property type="match status" value="1"/>
</dbReference>
<feature type="region of interest" description="Disordered" evidence="3">
    <location>
        <begin position="1147"/>
        <end position="1193"/>
    </location>
</feature>
<protein>
    <recommendedName>
        <fullName evidence="1">RNA-directed DNA polymerase</fullName>
        <ecNumber evidence="1">2.7.7.49</ecNumber>
    </recommendedName>
</protein>
<dbReference type="AlphaFoldDB" id="A0A226E9P4"/>
<dbReference type="InterPro" id="IPR036397">
    <property type="entry name" value="RNaseH_sf"/>
</dbReference>
<evidence type="ECO:0000259" key="6">
    <source>
        <dbReference type="PROSITE" id="PS50994"/>
    </source>
</evidence>
<dbReference type="GO" id="GO:0042575">
    <property type="term" value="C:DNA polymerase complex"/>
    <property type="evidence" value="ECO:0007669"/>
    <property type="project" value="UniProtKB-ARBA"/>
</dbReference>
<dbReference type="FunFam" id="3.30.420.10:FF:000063">
    <property type="entry name" value="Retrovirus-related Pol polyprotein from transposon 297-like Protein"/>
    <property type="match status" value="1"/>
</dbReference>
<reference evidence="7 8" key="1">
    <citation type="submission" date="2015-12" db="EMBL/GenBank/DDBJ databases">
        <title>The genome of Folsomia candida.</title>
        <authorList>
            <person name="Faddeeva A."/>
            <person name="Derks M.F."/>
            <person name="Anvar Y."/>
            <person name="Smit S."/>
            <person name="Van Straalen N."/>
            <person name="Roelofs D."/>
        </authorList>
    </citation>
    <scope>NUCLEOTIDE SEQUENCE [LARGE SCALE GENOMIC DNA]</scope>
    <source>
        <strain evidence="7 8">VU population</strain>
        <tissue evidence="7">Whole body</tissue>
    </source>
</reference>
<evidence type="ECO:0000259" key="4">
    <source>
        <dbReference type="PROSITE" id="PS50175"/>
    </source>
</evidence>
<evidence type="ECO:0000256" key="3">
    <source>
        <dbReference type="SAM" id="MobiDB-lite"/>
    </source>
</evidence>
<feature type="region of interest" description="Disordered" evidence="3">
    <location>
        <begin position="1206"/>
        <end position="1260"/>
    </location>
</feature>
<evidence type="ECO:0000259" key="5">
    <source>
        <dbReference type="PROSITE" id="PS50878"/>
    </source>
</evidence>
<dbReference type="PANTHER" id="PTHR37984:SF9">
    <property type="entry name" value="INTEGRASE CATALYTIC DOMAIN-CONTAINING PROTEIN"/>
    <property type="match status" value="1"/>
</dbReference>
<dbReference type="OMA" id="WGCERFR"/>
<feature type="domain" description="Integrase catalytic" evidence="6">
    <location>
        <begin position="980"/>
        <end position="1142"/>
    </location>
</feature>
<dbReference type="InterPro" id="IPR000477">
    <property type="entry name" value="RT_dom"/>
</dbReference>
<sequence length="1272" mass="145190">MSEAAQVWEQVNSLIYFMGDQADDILLSFGLSSDDQKKFDTVLAKFEAHFIVKRNTIYERSRFNSRVQENGESVDEFITSLYSLSEYCEYGQLKDELIRDRIVVGVRDRHLAEKMQLDESLTLEKAVKMSRQHETVKRQQRDLRGETTTTTNLARVGAKPEKQKKPNSKTKSVKSSPSDSSKNCKFCGRTHEMKKEVCPAWGKDCKTCGKKNHFSKLCKSKEGTVKVNYVDGEVRDREGGFVGSIRTIGFLETAQSRDSRWSSLVKVDNTEILFKLDPGADVTVLPLTLFRQKWKSRQLDHPTRSLNGPDGSSLNSVGSFMCELSHGNLKVSETVYVIRGLQRPLLGLQACEDLSLVRRVDRVWNDEVPKSAENPAHVEKEFPMLFSGLGKIDHPYTIKLKPDAVPYAIHCPRRVPLPLMDKLKEKIDEFLRDDVIEPVDEPTEWCAPVVIAPKSNGDIRVCVDLTKLNRNVEREFHMMPVVEHTLGQISGVKYFTKLDANSGFFQIVLSPESRRLTTFLTPFGRYCYKRLPFGITSAPEVYQKRMSEILRGRICVVHHDDILVWGKTMEEHDARLRDVLKRLRDAGVTLNPAKCEFGVTTVKFLGHLLDENGIRPDPAKVEGIAKMSRPTDVPGVRRFMGMANYLGRFVPRMADVSQPLNDLLRAKNEFVWGPTQEKAFQKIKKILTEEPVLALFDVKKETVVSADSSSYGMGACLLQRQDDGELRPISYASRTLSDAEQRYGQIEKEALASTWGCERFRDFLAGSHFLIETDHKPLLQILVSKNLDDLSPRLQCFRLRLMRYSYDVKYVPGKLLYTADTLSRQPLDHKGDVEFEEVLAHVCHIISQLPVRDEFLSRIWKAQTEDSLLKEVSLLCNQGWPEKTPVNADLKKFWNSRYELSVSNGLLMKGCRLVLPSSMQEELLGRLHAGHMGVVKCRARARESVWWPGISEEIAEVVRKCPICVKERGERHEPLIPSEFPSRPWQRVAMDLFKSHGKWFIIITDYYSRYPEVYQLLNQTATCVINCCKAVFSRHGVPEEVMSDNGPQFAPVDSSEFRKFSREWGFIATTSSPRYPQSNGFVEAGVKIVKNLLKKNSDWYAALLEYRATPLANGYSPSDLLMSRRIRSLLPMNPTRLVPISVDKEDLNSKEELRRSRQKKDYDSHHRVQPKEDLQPEENANAPRSLIVDTPRGKFRRNSLALTRAHTNDLPEPPAPDLDCPSQSFVDGQNTKDPPEQNQDRRPRDQVSRNDGNYVTRSGRVVKPVQRLLCEK</sequence>
<feature type="compositionally biased region" description="Basic and acidic residues" evidence="3">
    <location>
        <begin position="1147"/>
        <end position="1174"/>
    </location>
</feature>
<dbReference type="EMBL" id="LNIX01000005">
    <property type="protein sequence ID" value="OXA53834.1"/>
    <property type="molecule type" value="Genomic_DNA"/>
</dbReference>
<organism evidence="7 8">
    <name type="scientific">Folsomia candida</name>
    <name type="common">Springtail</name>
    <dbReference type="NCBI Taxonomy" id="158441"/>
    <lineage>
        <taxon>Eukaryota</taxon>
        <taxon>Metazoa</taxon>
        <taxon>Ecdysozoa</taxon>
        <taxon>Arthropoda</taxon>
        <taxon>Hexapoda</taxon>
        <taxon>Collembola</taxon>
        <taxon>Entomobryomorpha</taxon>
        <taxon>Isotomoidea</taxon>
        <taxon>Isotomidae</taxon>
        <taxon>Proisotominae</taxon>
        <taxon>Folsomia</taxon>
    </lineage>
</organism>
<feature type="compositionally biased region" description="Basic and acidic residues" evidence="3">
    <location>
        <begin position="1233"/>
        <end position="1248"/>
    </location>
</feature>
<dbReference type="Gene3D" id="3.30.420.10">
    <property type="entry name" value="Ribonuclease H-like superfamily/Ribonuclease H"/>
    <property type="match status" value="1"/>
</dbReference>
<dbReference type="PROSITE" id="PS50175">
    <property type="entry name" value="ASP_PROT_RETROV"/>
    <property type="match status" value="1"/>
</dbReference>
<dbReference type="GO" id="GO:0003964">
    <property type="term" value="F:RNA-directed DNA polymerase activity"/>
    <property type="evidence" value="ECO:0007669"/>
    <property type="project" value="UniProtKB-EC"/>
</dbReference>
<dbReference type="InterPro" id="IPR012337">
    <property type="entry name" value="RNaseH-like_sf"/>
</dbReference>
<dbReference type="InterPro" id="IPR043128">
    <property type="entry name" value="Rev_trsase/Diguanyl_cyclase"/>
</dbReference>
<dbReference type="Gene3D" id="3.30.70.270">
    <property type="match status" value="2"/>
</dbReference>
<dbReference type="GO" id="GO:0003676">
    <property type="term" value="F:nucleic acid binding"/>
    <property type="evidence" value="ECO:0007669"/>
    <property type="project" value="InterPro"/>
</dbReference>
<dbReference type="Gene3D" id="1.10.340.70">
    <property type="match status" value="1"/>
</dbReference>
<dbReference type="InterPro" id="IPR001584">
    <property type="entry name" value="Integrase_cat-core"/>
</dbReference>
<dbReference type="InterPro" id="IPR041588">
    <property type="entry name" value="Integrase_H2C2"/>
</dbReference>
<dbReference type="CDD" id="cd09274">
    <property type="entry name" value="RNase_HI_RT_Ty3"/>
    <property type="match status" value="1"/>
</dbReference>
<keyword evidence="8" id="KW-1185">Reference proteome</keyword>
<dbReference type="SUPFAM" id="SSF56672">
    <property type="entry name" value="DNA/RNA polymerases"/>
    <property type="match status" value="1"/>
</dbReference>
<dbReference type="Proteomes" id="UP000198287">
    <property type="component" value="Unassembled WGS sequence"/>
</dbReference>
<feature type="compositionally biased region" description="Polar residues" evidence="3">
    <location>
        <begin position="1221"/>
        <end position="1232"/>
    </location>
</feature>
<feature type="domain" description="Peptidase A2" evidence="4">
    <location>
        <begin position="272"/>
        <end position="311"/>
    </location>
</feature>
<dbReference type="EC" id="2.7.7.49" evidence="1"/>
<dbReference type="STRING" id="158441.A0A226E9P4"/>
<dbReference type="InterPro" id="IPR050951">
    <property type="entry name" value="Retrovirus_Pol_polyprotein"/>
</dbReference>
<evidence type="ECO:0000313" key="8">
    <source>
        <dbReference type="Proteomes" id="UP000198287"/>
    </source>
</evidence>
<feature type="region of interest" description="Disordered" evidence="3">
    <location>
        <begin position="128"/>
        <end position="185"/>
    </location>
</feature>
<dbReference type="PANTHER" id="PTHR37984">
    <property type="entry name" value="PROTEIN CBG26694"/>
    <property type="match status" value="1"/>
</dbReference>
<dbReference type="Pfam" id="PF00078">
    <property type="entry name" value="RVT_1"/>
    <property type="match status" value="1"/>
</dbReference>
<dbReference type="PROSITE" id="PS50878">
    <property type="entry name" value="RT_POL"/>
    <property type="match status" value="1"/>
</dbReference>
<dbReference type="OrthoDB" id="7692679at2759"/>
<dbReference type="FunFam" id="1.10.340.70:FF:000003">
    <property type="entry name" value="Protein CBG25708"/>
    <property type="match status" value="1"/>
</dbReference>
<evidence type="ECO:0000256" key="1">
    <source>
        <dbReference type="ARBA" id="ARBA00012493"/>
    </source>
</evidence>
<feature type="domain" description="Reverse transcriptase" evidence="5">
    <location>
        <begin position="433"/>
        <end position="609"/>
    </location>
</feature>
<dbReference type="InterPro" id="IPR041577">
    <property type="entry name" value="RT_RNaseH_2"/>
</dbReference>
<dbReference type="InterPro" id="IPR043502">
    <property type="entry name" value="DNA/RNA_pol_sf"/>
</dbReference>
<name>A0A226E9P4_FOLCA</name>
<evidence type="ECO:0000256" key="2">
    <source>
        <dbReference type="ARBA" id="ARBA00022801"/>
    </source>
</evidence>
<dbReference type="Pfam" id="PF17921">
    <property type="entry name" value="Integrase_H2C2"/>
    <property type="match status" value="1"/>
</dbReference>
<dbReference type="Gene3D" id="3.10.10.10">
    <property type="entry name" value="HIV Type 1 Reverse Transcriptase, subunit A, domain 1"/>
    <property type="match status" value="1"/>
</dbReference>
<dbReference type="InterPro" id="IPR001995">
    <property type="entry name" value="Peptidase_A2_cat"/>
</dbReference>
<dbReference type="Pfam" id="PF17919">
    <property type="entry name" value="RT_RNaseH_2"/>
    <property type="match status" value="1"/>
</dbReference>
<dbReference type="GO" id="GO:0004190">
    <property type="term" value="F:aspartic-type endopeptidase activity"/>
    <property type="evidence" value="ECO:0007669"/>
    <property type="project" value="InterPro"/>
</dbReference>
<dbReference type="CDD" id="cd01647">
    <property type="entry name" value="RT_LTR"/>
    <property type="match status" value="1"/>
</dbReference>
<keyword evidence="2" id="KW-0378">Hydrolase</keyword>
<dbReference type="FunFam" id="3.30.70.270:FF:000026">
    <property type="entry name" value="Transposon Ty3-G Gag-Pol polyprotein"/>
    <property type="match status" value="1"/>
</dbReference>
<dbReference type="SUPFAM" id="SSF50630">
    <property type="entry name" value="Acid proteases"/>
    <property type="match status" value="1"/>
</dbReference>
<dbReference type="GO" id="GO:0006508">
    <property type="term" value="P:proteolysis"/>
    <property type="evidence" value="ECO:0007669"/>
    <property type="project" value="InterPro"/>
</dbReference>
<gene>
    <name evidence="7" type="ORF">Fcan01_10300</name>
</gene>
<proteinExistence type="predicted"/>
<accession>A0A226E9P4</accession>
<dbReference type="Pfam" id="PF00665">
    <property type="entry name" value="rve"/>
    <property type="match status" value="1"/>
</dbReference>
<dbReference type="SUPFAM" id="SSF53098">
    <property type="entry name" value="Ribonuclease H-like"/>
    <property type="match status" value="1"/>
</dbReference>
<evidence type="ECO:0000313" key="7">
    <source>
        <dbReference type="EMBL" id="OXA53834.1"/>
    </source>
</evidence>
<dbReference type="InterPro" id="IPR021109">
    <property type="entry name" value="Peptidase_aspartic_dom_sf"/>
</dbReference>
<comment type="caution">
    <text evidence="7">The sequence shown here is derived from an EMBL/GenBank/DDBJ whole genome shotgun (WGS) entry which is preliminary data.</text>
</comment>
<feature type="compositionally biased region" description="Basic and acidic residues" evidence="3">
    <location>
        <begin position="128"/>
        <end position="145"/>
    </location>
</feature>